<keyword evidence="3" id="KW-1185">Reference proteome</keyword>
<name>A0ABU8J6J4_9BURK</name>
<evidence type="ECO:0000313" key="2">
    <source>
        <dbReference type="EMBL" id="MEI6003305.1"/>
    </source>
</evidence>
<comment type="caution">
    <text evidence="2">The sequence shown here is derived from an EMBL/GenBank/DDBJ whole genome shotgun (WGS) entry which is preliminary data.</text>
</comment>
<dbReference type="Proteomes" id="UP001386437">
    <property type="component" value="Unassembled WGS sequence"/>
</dbReference>
<evidence type="ECO:0000313" key="3">
    <source>
        <dbReference type="Proteomes" id="UP001386437"/>
    </source>
</evidence>
<reference evidence="2 3" key="1">
    <citation type="journal article" date="2022" name="Arch. Microbiol.">
        <title>Paraburkholderia bengalensis sp. nov. isolated from roots of Oryza sativa, IR64.</title>
        <authorList>
            <person name="Nag P."/>
            <person name="Mondal N."/>
            <person name="Sarkar J."/>
            <person name="Das S."/>
        </authorList>
    </citation>
    <scope>NUCLEOTIDE SEQUENCE [LARGE SCALE GENOMIC DNA]</scope>
    <source>
        <strain evidence="2 3">IR64_4_BI</strain>
    </source>
</reference>
<sequence>MNHPTVRITAPMLSGGSMVCFTAYEFGWGYRAFSISYEAICEWLGARDTTDQQIRLAFQLGKRQIIDAVLRLDLSSYHGQRIALSLGIALCSTEAVTQLSITGGEAPEKAIENGPIRFATARGTSTHRRMSKLQDTVGRSSSARSWRLINEQEP</sequence>
<feature type="region of interest" description="Disordered" evidence="1">
    <location>
        <begin position="129"/>
        <end position="154"/>
    </location>
</feature>
<protein>
    <submittedName>
        <fullName evidence="2">Uncharacterized protein</fullName>
    </submittedName>
</protein>
<proteinExistence type="predicted"/>
<accession>A0ABU8J6J4</accession>
<dbReference type="EMBL" id="JACFYJ010000180">
    <property type="protein sequence ID" value="MEI6003305.1"/>
    <property type="molecule type" value="Genomic_DNA"/>
</dbReference>
<evidence type="ECO:0000256" key="1">
    <source>
        <dbReference type="SAM" id="MobiDB-lite"/>
    </source>
</evidence>
<feature type="compositionally biased region" description="Polar residues" evidence="1">
    <location>
        <begin position="133"/>
        <end position="144"/>
    </location>
</feature>
<gene>
    <name evidence="2" type="ORF">H3V53_41380</name>
</gene>
<dbReference type="RefSeq" id="WP_336602849.1">
    <property type="nucleotide sequence ID" value="NZ_JACFYJ010000180.1"/>
</dbReference>
<organism evidence="2 3">
    <name type="scientific">Paraburkholderia bengalensis</name>
    <dbReference type="NCBI Taxonomy" id="2747562"/>
    <lineage>
        <taxon>Bacteria</taxon>
        <taxon>Pseudomonadati</taxon>
        <taxon>Pseudomonadota</taxon>
        <taxon>Betaproteobacteria</taxon>
        <taxon>Burkholderiales</taxon>
        <taxon>Burkholderiaceae</taxon>
        <taxon>Paraburkholderia</taxon>
    </lineage>
</organism>